<dbReference type="GO" id="GO:0004798">
    <property type="term" value="F:dTMP kinase activity"/>
    <property type="evidence" value="ECO:0007669"/>
    <property type="project" value="UniProtKB-EC"/>
</dbReference>
<keyword evidence="2 5" id="KW-0808">Transferase</keyword>
<dbReference type="InterPro" id="IPR022488">
    <property type="entry name" value="PPK2-related"/>
</dbReference>
<name>A0A245ZVZ2_9SPHN</name>
<gene>
    <name evidence="5" type="primary">tmk_1</name>
    <name evidence="5" type="ORF">SPDO_07710</name>
</gene>
<proteinExistence type="inferred from homology"/>
<evidence type="ECO:0000256" key="1">
    <source>
        <dbReference type="ARBA" id="ARBA00009924"/>
    </source>
</evidence>
<evidence type="ECO:0000313" key="5">
    <source>
        <dbReference type="EMBL" id="OWK33882.1"/>
    </source>
</evidence>
<evidence type="ECO:0000256" key="3">
    <source>
        <dbReference type="ARBA" id="ARBA00022777"/>
    </source>
</evidence>
<evidence type="ECO:0000256" key="2">
    <source>
        <dbReference type="ARBA" id="ARBA00022679"/>
    </source>
</evidence>
<sequence>MGGDHAAEDHALQVALVRYQGWAAENDDRAVVVLEGRDTAGKDGTKRTLTRHLAVRQTRVVALPKPTEHERTQWFFQRYVAHLPAAGELVIFNRSWYNRAGVEVVNGFSSPEAQARFLEDVPGFEAMLVADGIKLVKLWLDISREEQAERLESRRSDPLKALKISALDAVAQEKWDDYSAARDTMLSRTSTPAAPWICVRADHKKKARRAIIQHLLRELAPAKIAEDVGKPDPDTLFPFEASAIGDGRLER</sequence>
<protein>
    <submittedName>
        <fullName evidence="5">Thymidylate kinase</fullName>
        <ecNumber evidence="5">2.7.4.9</ecNumber>
    </submittedName>
</protein>
<dbReference type="Pfam" id="PF03976">
    <property type="entry name" value="PPK2"/>
    <property type="match status" value="1"/>
</dbReference>
<accession>A0A245ZVZ2</accession>
<keyword evidence="6" id="KW-1185">Reference proteome</keyword>
<dbReference type="AlphaFoldDB" id="A0A245ZVZ2"/>
<dbReference type="PIRSF" id="PIRSF028756">
    <property type="entry name" value="PPK2_prd"/>
    <property type="match status" value="1"/>
</dbReference>
<dbReference type="InterPro" id="IPR016898">
    <property type="entry name" value="Polyphosphate_phosphotransfera"/>
</dbReference>
<dbReference type="Proteomes" id="UP000197290">
    <property type="component" value="Unassembled WGS sequence"/>
</dbReference>
<evidence type="ECO:0000313" key="6">
    <source>
        <dbReference type="Proteomes" id="UP000197290"/>
    </source>
</evidence>
<dbReference type="EMBL" id="NBBI01000001">
    <property type="protein sequence ID" value="OWK33882.1"/>
    <property type="molecule type" value="Genomic_DNA"/>
</dbReference>
<dbReference type="EC" id="2.7.4.9" evidence="5"/>
<organism evidence="5 6">
    <name type="scientific">Sphingomonas dokdonensis</name>
    <dbReference type="NCBI Taxonomy" id="344880"/>
    <lineage>
        <taxon>Bacteria</taxon>
        <taxon>Pseudomonadati</taxon>
        <taxon>Pseudomonadota</taxon>
        <taxon>Alphaproteobacteria</taxon>
        <taxon>Sphingomonadales</taxon>
        <taxon>Sphingomonadaceae</taxon>
        <taxon>Sphingomonas</taxon>
    </lineage>
</organism>
<dbReference type="RefSeq" id="WP_088366073.1">
    <property type="nucleotide sequence ID" value="NZ_NBBI01000001.1"/>
</dbReference>
<dbReference type="SUPFAM" id="SSF52540">
    <property type="entry name" value="P-loop containing nucleoside triphosphate hydrolases"/>
    <property type="match status" value="1"/>
</dbReference>
<dbReference type="PANTHER" id="PTHR34383:SF1">
    <property type="entry name" value="ADP-POLYPHOSPHATE PHOSPHOTRANSFERASE"/>
    <property type="match status" value="1"/>
</dbReference>
<dbReference type="GO" id="GO:0008976">
    <property type="term" value="F:polyphosphate kinase activity"/>
    <property type="evidence" value="ECO:0007669"/>
    <property type="project" value="InterPro"/>
</dbReference>
<dbReference type="InterPro" id="IPR027417">
    <property type="entry name" value="P-loop_NTPase"/>
</dbReference>
<dbReference type="PANTHER" id="PTHR34383">
    <property type="entry name" value="POLYPHOSPHATE:AMP PHOSPHOTRANSFERASE-RELATED"/>
    <property type="match status" value="1"/>
</dbReference>
<dbReference type="Gene3D" id="3.40.50.300">
    <property type="entry name" value="P-loop containing nucleotide triphosphate hydrolases"/>
    <property type="match status" value="1"/>
</dbReference>
<feature type="domain" description="Polyphosphate kinase-2-related" evidence="4">
    <location>
        <begin position="6"/>
        <end position="223"/>
    </location>
</feature>
<comment type="similarity">
    <text evidence="1">Belongs to the polyphosphate kinase 2 (PPK2) family. Class I subfamily.</text>
</comment>
<dbReference type="OrthoDB" id="9775224at2"/>
<reference evidence="5 6" key="1">
    <citation type="submission" date="2017-03" db="EMBL/GenBank/DDBJ databases">
        <title>Genome sequence of Sphingomonas dokdonensis DSM 21029.</title>
        <authorList>
            <person name="Poehlein A."/>
            <person name="Wuebbeler J.H."/>
            <person name="Steinbuechel A."/>
            <person name="Daniel R."/>
        </authorList>
    </citation>
    <scope>NUCLEOTIDE SEQUENCE [LARGE SCALE GENOMIC DNA]</scope>
    <source>
        <strain evidence="5 6">DSM 21029</strain>
    </source>
</reference>
<comment type="caution">
    <text evidence="5">The sequence shown here is derived from an EMBL/GenBank/DDBJ whole genome shotgun (WGS) entry which is preliminary data.</text>
</comment>
<keyword evidence="3 5" id="KW-0418">Kinase</keyword>
<evidence type="ECO:0000259" key="4">
    <source>
        <dbReference type="Pfam" id="PF03976"/>
    </source>
</evidence>